<reference evidence="2 3" key="1">
    <citation type="submission" date="2020-01" db="EMBL/GenBank/DDBJ databases">
        <authorList>
            <person name="Kim M.K."/>
        </authorList>
    </citation>
    <scope>NUCLEOTIDE SEQUENCE [LARGE SCALE GENOMIC DNA]</scope>
    <source>
        <strain evidence="2 3">172606-1</strain>
    </source>
</reference>
<keyword evidence="3" id="KW-1185">Reference proteome</keyword>
<dbReference type="AlphaFoldDB" id="A0A6C0GDX1"/>
<dbReference type="InterPro" id="IPR037026">
    <property type="entry name" value="Vgr_OB-fold_dom_sf"/>
</dbReference>
<dbReference type="Pfam" id="PF04717">
    <property type="entry name" value="Phage_base_V"/>
    <property type="match status" value="1"/>
</dbReference>
<gene>
    <name evidence="2" type="primary">vgrG</name>
    <name evidence="2" type="ORF">GXP67_04720</name>
</gene>
<dbReference type="Gene3D" id="2.40.50.230">
    <property type="entry name" value="Gp5 N-terminal domain"/>
    <property type="match status" value="1"/>
</dbReference>
<accession>A0A6C0GDX1</accession>
<name>A0A6C0GDX1_9BACT</name>
<dbReference type="Proteomes" id="UP000480178">
    <property type="component" value="Chromosome"/>
</dbReference>
<dbReference type="SUPFAM" id="SSF69349">
    <property type="entry name" value="Phage fibre proteins"/>
    <property type="match status" value="1"/>
</dbReference>
<protein>
    <submittedName>
        <fullName evidence="2">Type VI secretion system tip protein VgrG</fullName>
    </submittedName>
</protein>
<dbReference type="SUPFAM" id="SSF69255">
    <property type="entry name" value="gp5 N-terminal domain-like"/>
    <property type="match status" value="1"/>
</dbReference>
<dbReference type="NCBIfam" id="TIGR01646">
    <property type="entry name" value="vgr_GE"/>
    <property type="match status" value="1"/>
</dbReference>
<evidence type="ECO:0000259" key="1">
    <source>
        <dbReference type="Pfam" id="PF04717"/>
    </source>
</evidence>
<dbReference type="InterPro" id="IPR006533">
    <property type="entry name" value="T6SS_Vgr_RhsGE"/>
</dbReference>
<dbReference type="RefSeq" id="WP_162442097.1">
    <property type="nucleotide sequence ID" value="NZ_CP048222.1"/>
</dbReference>
<evidence type="ECO:0000313" key="3">
    <source>
        <dbReference type="Proteomes" id="UP000480178"/>
    </source>
</evidence>
<organism evidence="2 3">
    <name type="scientific">Rhodocytophaga rosea</name>
    <dbReference type="NCBI Taxonomy" id="2704465"/>
    <lineage>
        <taxon>Bacteria</taxon>
        <taxon>Pseudomonadati</taxon>
        <taxon>Bacteroidota</taxon>
        <taxon>Cytophagia</taxon>
        <taxon>Cytophagales</taxon>
        <taxon>Rhodocytophagaceae</taxon>
        <taxon>Rhodocytophaga</taxon>
    </lineage>
</organism>
<dbReference type="InterPro" id="IPR006531">
    <property type="entry name" value="Gp5/Vgr_OB"/>
</dbReference>
<evidence type="ECO:0000313" key="2">
    <source>
        <dbReference type="EMBL" id="QHT66024.1"/>
    </source>
</evidence>
<dbReference type="KEGG" id="rhoz:GXP67_04720"/>
<proteinExistence type="predicted"/>
<dbReference type="EMBL" id="CP048222">
    <property type="protein sequence ID" value="QHT66024.1"/>
    <property type="molecule type" value="Genomic_DNA"/>
</dbReference>
<sequence length="595" mass="64935">MAGNQEQEGGVVSYNILTNGKVNTAGYDLMSIQVTKGINKISTAKLKIVDGGVSENQPWNQSDSKDFAPGVEIEIQAGYENNNKTIFKGIIIKHGLKITKSGDSYLSIECKDKAVKLTVGRKNKLFVKKKDSDILTEIINAYGIEKQIDATTFQHKEVIQHYCTDWDFVMMRAEINGLVAITDDGKLLVKKPDLSSEPVVSITYGVNMYDFQADMDARTQLTKVVAHAWDSDKQALVESSSKTPDELSQGSTPSSKLAQTIGLDEYLLQTTAGIKDVSVLEAWANAKHTRSYLSKIKGTVTCIGTAAIKPGTLIELSGLSSQFNGKAFVSGVTHIVEEGNWTTTAEMGLSFDWFSEETPLIDAPPASGMVAPMKGLFIAKVVKIDEDEAGEYRIQIKIPILGDNQGWWARLSTMYATNESGTFFYPEVGDEVIVGFLNEDPQYPIIMGSVHSKSSKPPFIPENTNKTKGFVTRSKLKITFDDEKKITKIETPGGNSITLNDDERNIIIEDQNKNKIEMNKEGIAITSQKDIIMKAQGKIVMEAQGNIEAKATGDAKVEGMNVAMKGSMKFAAEGAMTEVKGSGQTTIKGGIVMIN</sequence>
<dbReference type="SUPFAM" id="SSF69279">
    <property type="entry name" value="Phage tail proteins"/>
    <property type="match status" value="1"/>
</dbReference>
<feature type="domain" description="Gp5/Type VI secretion system Vgr protein OB-fold" evidence="1">
    <location>
        <begin position="379"/>
        <end position="451"/>
    </location>
</feature>